<evidence type="ECO:0000313" key="2">
    <source>
        <dbReference type="Proteomes" id="UP001152759"/>
    </source>
</evidence>
<dbReference type="InterPro" id="IPR036397">
    <property type="entry name" value="RNaseH_sf"/>
</dbReference>
<name>A0A9P0F4B5_BEMTA</name>
<protein>
    <submittedName>
        <fullName evidence="1">Uncharacterized protein</fullName>
    </submittedName>
</protein>
<dbReference type="Gene3D" id="3.30.420.10">
    <property type="entry name" value="Ribonuclease H-like superfamily/Ribonuclease H"/>
    <property type="match status" value="1"/>
</dbReference>
<dbReference type="PANTHER" id="PTHR47326">
    <property type="entry name" value="TRANSPOSABLE ELEMENT TC3 TRANSPOSASE-LIKE PROTEIN"/>
    <property type="match status" value="1"/>
</dbReference>
<dbReference type="EMBL" id="OU963865">
    <property type="protein sequence ID" value="CAH0388396.1"/>
    <property type="molecule type" value="Genomic_DNA"/>
</dbReference>
<keyword evidence="2" id="KW-1185">Reference proteome</keyword>
<evidence type="ECO:0000313" key="1">
    <source>
        <dbReference type="EMBL" id="CAH0388396.1"/>
    </source>
</evidence>
<dbReference type="GO" id="GO:0003676">
    <property type="term" value="F:nucleic acid binding"/>
    <property type="evidence" value="ECO:0007669"/>
    <property type="project" value="InterPro"/>
</dbReference>
<dbReference type="Proteomes" id="UP001152759">
    <property type="component" value="Chromosome 4"/>
</dbReference>
<proteinExistence type="predicted"/>
<dbReference type="SUPFAM" id="SSF53098">
    <property type="entry name" value="Ribonuclease H-like"/>
    <property type="match status" value="1"/>
</dbReference>
<accession>A0A9P0F4B5</accession>
<reference evidence="1" key="1">
    <citation type="submission" date="2021-12" db="EMBL/GenBank/DDBJ databases">
        <authorList>
            <person name="King R."/>
        </authorList>
    </citation>
    <scope>NUCLEOTIDE SEQUENCE</scope>
</reference>
<organism evidence="1 2">
    <name type="scientific">Bemisia tabaci</name>
    <name type="common">Sweetpotato whitefly</name>
    <name type="synonym">Aleurodes tabaci</name>
    <dbReference type="NCBI Taxonomy" id="7038"/>
    <lineage>
        <taxon>Eukaryota</taxon>
        <taxon>Metazoa</taxon>
        <taxon>Ecdysozoa</taxon>
        <taxon>Arthropoda</taxon>
        <taxon>Hexapoda</taxon>
        <taxon>Insecta</taxon>
        <taxon>Pterygota</taxon>
        <taxon>Neoptera</taxon>
        <taxon>Paraneoptera</taxon>
        <taxon>Hemiptera</taxon>
        <taxon>Sternorrhyncha</taxon>
        <taxon>Aleyrodoidea</taxon>
        <taxon>Aleyrodidae</taxon>
        <taxon>Aleyrodinae</taxon>
        <taxon>Bemisia</taxon>
    </lineage>
</organism>
<dbReference type="InterPro" id="IPR012337">
    <property type="entry name" value="RNaseH-like_sf"/>
</dbReference>
<gene>
    <name evidence="1" type="ORF">BEMITA_LOCUS7310</name>
</gene>
<dbReference type="AlphaFoldDB" id="A0A9P0F4B5"/>
<dbReference type="PANTHER" id="PTHR47326:SF1">
    <property type="entry name" value="HTH PSQ-TYPE DOMAIN-CONTAINING PROTEIN"/>
    <property type="match status" value="1"/>
</dbReference>
<sequence length="172" mass="19778">MLEKEFVTYKRDAKRLDRKEDALRWWKTRDGFTWPSLSELSDIVLATPASQYPQKLSVWAGIYNDKLVGPLVLRGNLDGATYLELLQDAVIPRVVQIIEDDDEDFNPIFQQGGAPPHYALAVRAYLHSGFPGSWIGRRGSIKWPPRSPELPLLNFFLWGHLKGIVTTHHWRI</sequence>